<keyword evidence="3" id="KW-1185">Reference proteome</keyword>
<sequence length="166" mass="17999">PAASNSAGAQSLPPPPPLLQEPPPPLQPLPSPLLQEPASAHLHEPAQDQLLGTAGADLDDQDDQYVELGPCDVGGRYQEAMDAFNAVGDGLVVVDEYTGDLLGEYVNHLPVKHVMQFSHYSGLPMIFTNPNVTSENWMIIGLHHHSKEQLDDAVHQIQEETGIYLL</sequence>
<dbReference type="GO" id="GO:0016874">
    <property type="term" value="F:ligase activity"/>
    <property type="evidence" value="ECO:0007669"/>
    <property type="project" value="UniProtKB-KW"/>
</dbReference>
<name>A0AAE1GQS1_9NEOP</name>
<accession>A0AAE1GQS1</accession>
<dbReference type="AlphaFoldDB" id="A0AAE1GQS1"/>
<organism evidence="2 3">
    <name type="scientific">Frankliniella fusca</name>
    <dbReference type="NCBI Taxonomy" id="407009"/>
    <lineage>
        <taxon>Eukaryota</taxon>
        <taxon>Metazoa</taxon>
        <taxon>Ecdysozoa</taxon>
        <taxon>Arthropoda</taxon>
        <taxon>Hexapoda</taxon>
        <taxon>Insecta</taxon>
        <taxon>Pterygota</taxon>
        <taxon>Neoptera</taxon>
        <taxon>Paraneoptera</taxon>
        <taxon>Thysanoptera</taxon>
        <taxon>Terebrantia</taxon>
        <taxon>Thripoidea</taxon>
        <taxon>Thripidae</taxon>
        <taxon>Frankliniella</taxon>
    </lineage>
</organism>
<dbReference type="EMBL" id="JAHWGI010000007">
    <property type="protein sequence ID" value="KAK3907349.1"/>
    <property type="molecule type" value="Genomic_DNA"/>
</dbReference>
<reference evidence="2" key="2">
    <citation type="journal article" date="2023" name="BMC Genomics">
        <title>Pest status, molecular evolution, and epigenetic factors derived from the genome assembly of Frankliniella fusca, a thysanopteran phytovirus vector.</title>
        <authorList>
            <person name="Catto M.A."/>
            <person name="Labadie P.E."/>
            <person name="Jacobson A.L."/>
            <person name="Kennedy G.G."/>
            <person name="Srinivasan R."/>
            <person name="Hunt B.G."/>
        </authorList>
    </citation>
    <scope>NUCLEOTIDE SEQUENCE</scope>
    <source>
        <strain evidence="2">PL_HMW_Pooled</strain>
    </source>
</reference>
<comment type="caution">
    <text evidence="2">The sequence shown here is derived from an EMBL/GenBank/DDBJ whole genome shotgun (WGS) entry which is preliminary data.</text>
</comment>
<evidence type="ECO:0000313" key="2">
    <source>
        <dbReference type="EMBL" id="KAK3907349.1"/>
    </source>
</evidence>
<feature type="compositionally biased region" description="Pro residues" evidence="1">
    <location>
        <begin position="12"/>
        <end position="31"/>
    </location>
</feature>
<gene>
    <name evidence="2" type="ORF">KUF71_018178</name>
</gene>
<keyword evidence="2" id="KW-0436">Ligase</keyword>
<dbReference type="Proteomes" id="UP001219518">
    <property type="component" value="Unassembled WGS sequence"/>
</dbReference>
<proteinExistence type="predicted"/>
<protein>
    <submittedName>
        <fullName evidence="2">Proline--tRNA ligase</fullName>
    </submittedName>
</protein>
<evidence type="ECO:0000313" key="3">
    <source>
        <dbReference type="Proteomes" id="UP001219518"/>
    </source>
</evidence>
<feature type="region of interest" description="Disordered" evidence="1">
    <location>
        <begin position="1"/>
        <end position="46"/>
    </location>
</feature>
<evidence type="ECO:0000256" key="1">
    <source>
        <dbReference type="SAM" id="MobiDB-lite"/>
    </source>
</evidence>
<feature type="non-terminal residue" evidence="2">
    <location>
        <position position="1"/>
    </location>
</feature>
<reference evidence="2" key="1">
    <citation type="submission" date="2021-07" db="EMBL/GenBank/DDBJ databases">
        <authorList>
            <person name="Catto M.A."/>
            <person name="Jacobson A."/>
            <person name="Kennedy G."/>
            <person name="Labadie P."/>
            <person name="Hunt B.G."/>
            <person name="Srinivasan R."/>
        </authorList>
    </citation>
    <scope>NUCLEOTIDE SEQUENCE</scope>
    <source>
        <strain evidence="2">PL_HMW_Pooled</strain>
        <tissue evidence="2">Head</tissue>
    </source>
</reference>